<proteinExistence type="predicted"/>
<gene>
    <name evidence="2" type="ORF">B0T18DRAFT_329191</name>
</gene>
<comment type="caution">
    <text evidence="2">The sequence shown here is derived from an EMBL/GenBank/DDBJ whole genome shotgun (WGS) entry which is preliminary data.</text>
</comment>
<feature type="compositionally biased region" description="Gly residues" evidence="1">
    <location>
        <begin position="476"/>
        <end position="485"/>
    </location>
</feature>
<evidence type="ECO:0000313" key="2">
    <source>
        <dbReference type="EMBL" id="KAK0744040.1"/>
    </source>
</evidence>
<organism evidence="2 3">
    <name type="scientific">Schizothecium vesticola</name>
    <dbReference type="NCBI Taxonomy" id="314040"/>
    <lineage>
        <taxon>Eukaryota</taxon>
        <taxon>Fungi</taxon>
        <taxon>Dikarya</taxon>
        <taxon>Ascomycota</taxon>
        <taxon>Pezizomycotina</taxon>
        <taxon>Sordariomycetes</taxon>
        <taxon>Sordariomycetidae</taxon>
        <taxon>Sordariales</taxon>
        <taxon>Schizotheciaceae</taxon>
        <taxon>Schizothecium</taxon>
    </lineage>
</organism>
<feature type="region of interest" description="Disordered" evidence="1">
    <location>
        <begin position="462"/>
        <end position="485"/>
    </location>
</feature>
<reference evidence="2" key="1">
    <citation type="submission" date="2023-06" db="EMBL/GenBank/DDBJ databases">
        <title>Genome-scale phylogeny and comparative genomics of the fungal order Sordariales.</title>
        <authorList>
            <consortium name="Lawrence Berkeley National Laboratory"/>
            <person name="Hensen N."/>
            <person name="Bonometti L."/>
            <person name="Westerberg I."/>
            <person name="Brannstrom I.O."/>
            <person name="Guillou S."/>
            <person name="Cros-Aarteil S."/>
            <person name="Calhoun S."/>
            <person name="Haridas S."/>
            <person name="Kuo A."/>
            <person name="Mondo S."/>
            <person name="Pangilinan J."/>
            <person name="Riley R."/>
            <person name="LaButti K."/>
            <person name="Andreopoulos B."/>
            <person name="Lipzen A."/>
            <person name="Chen C."/>
            <person name="Yanf M."/>
            <person name="Daum C."/>
            <person name="Ng V."/>
            <person name="Clum A."/>
            <person name="Steindorff A."/>
            <person name="Ohm R."/>
            <person name="Martin F."/>
            <person name="Silar P."/>
            <person name="Natvig D."/>
            <person name="Lalanne C."/>
            <person name="Gautier V."/>
            <person name="Ament-velasquez S.L."/>
            <person name="Kruys A."/>
            <person name="Hutchinson M.I."/>
            <person name="Powell A.J."/>
            <person name="Barry K."/>
            <person name="Miller A.N."/>
            <person name="Grigoriev I.V."/>
            <person name="Debuchy R."/>
            <person name="Gladieux P."/>
            <person name="Thoren M.H."/>
            <person name="Johannesson H."/>
        </authorList>
    </citation>
    <scope>NUCLEOTIDE SEQUENCE</scope>
    <source>
        <strain evidence="2">SMH3187-1</strain>
    </source>
</reference>
<protein>
    <submittedName>
        <fullName evidence="2">Argonaute complex, subunit Arb1</fullName>
    </submittedName>
</protein>
<feature type="compositionally biased region" description="Basic and acidic residues" evidence="1">
    <location>
        <begin position="462"/>
        <end position="472"/>
    </location>
</feature>
<dbReference type="InterPro" id="IPR018606">
    <property type="entry name" value="Arb1"/>
</dbReference>
<evidence type="ECO:0000256" key="1">
    <source>
        <dbReference type="SAM" id="MobiDB-lite"/>
    </source>
</evidence>
<accession>A0AA40ERA1</accession>
<evidence type="ECO:0000313" key="3">
    <source>
        <dbReference type="Proteomes" id="UP001172155"/>
    </source>
</evidence>
<dbReference type="AlphaFoldDB" id="A0AA40ERA1"/>
<keyword evidence="3" id="KW-1185">Reference proteome</keyword>
<name>A0AA40ERA1_9PEZI</name>
<dbReference type="Pfam" id="PF09692">
    <property type="entry name" value="Arb1"/>
    <property type="match status" value="1"/>
</dbReference>
<sequence length="485" mass="54434">MSLSSESISTVASEANKENVPLKVDIGNLCLQDDDAEEKKKKRKNRRNKKRATGFEEFYCDPPMTPAQYQEEHEVVYPPHRPFVDRIEECIQRFRALRRMDNTQDSIFSAYLLLGGVDSRQRQFQGTSKLNNAALEGYTKAEVRDITADDVIPRGQGATDIRFYNPSSPEHWDVDFTAVASGFLSEHLSGLHSLDTIEYQKGVAVVLNFLKYVVSHDVCPEYADDLRRAQKVCVAALEEAQAIFDLMELLPGTFNLAGNTLWDGTLETDFDPEWAPASKPPFDKEAARTTLLAHGSVLLDNSNSERLQKTLSDPDARIVKGTGCFEVVDIMLPSKAAIAQLEIATECMNQHFKQNLSLEACGRLVVRPTFVRSGWQVTAASGVPVMTTLDGKYTTAKVPEFFLVEREALETFKIGMKMQIHFITLEDGLVNFMSRAENIYQSFYTFLPQELMIRYKEPRLSERPAKSIHDADDGGDGGGDMPFDD</sequence>
<dbReference type="EMBL" id="JAUKUD010000005">
    <property type="protein sequence ID" value="KAK0744040.1"/>
    <property type="molecule type" value="Genomic_DNA"/>
</dbReference>
<dbReference type="GO" id="GO:0031047">
    <property type="term" value="P:regulatory ncRNA-mediated gene silencing"/>
    <property type="evidence" value="ECO:0007669"/>
    <property type="project" value="InterPro"/>
</dbReference>
<dbReference type="GO" id="GO:0033167">
    <property type="term" value="C:ARC complex"/>
    <property type="evidence" value="ECO:0007669"/>
    <property type="project" value="InterPro"/>
</dbReference>
<dbReference type="Proteomes" id="UP001172155">
    <property type="component" value="Unassembled WGS sequence"/>
</dbReference>